<dbReference type="Proteomes" id="UP001064048">
    <property type="component" value="Chromosome 5"/>
</dbReference>
<accession>A0ACC0KDD0</accession>
<name>A0ACC0KDD0_CHOFU</name>
<gene>
    <name evidence="1" type="ORF">MSG28_003094</name>
</gene>
<keyword evidence="2" id="KW-1185">Reference proteome</keyword>
<evidence type="ECO:0000313" key="2">
    <source>
        <dbReference type="Proteomes" id="UP001064048"/>
    </source>
</evidence>
<comment type="caution">
    <text evidence="1">The sequence shown here is derived from an EMBL/GenBank/DDBJ whole genome shotgun (WGS) entry which is preliminary data.</text>
</comment>
<reference evidence="1 2" key="1">
    <citation type="journal article" date="2022" name="Genome Biol. Evol.">
        <title>The Spruce Budworm Genome: Reconstructing the Evolutionary History of Antifreeze Proteins.</title>
        <authorList>
            <person name="Beliveau C."/>
            <person name="Gagne P."/>
            <person name="Picq S."/>
            <person name="Vernygora O."/>
            <person name="Keeling C.I."/>
            <person name="Pinkney K."/>
            <person name="Doucet D."/>
            <person name="Wen F."/>
            <person name="Johnston J.S."/>
            <person name="Maaroufi H."/>
            <person name="Boyle B."/>
            <person name="Laroche J."/>
            <person name="Dewar K."/>
            <person name="Juretic N."/>
            <person name="Blackburn G."/>
            <person name="Nisole A."/>
            <person name="Brunet B."/>
            <person name="Brandao M."/>
            <person name="Lumley L."/>
            <person name="Duan J."/>
            <person name="Quan G."/>
            <person name="Lucarotti C.J."/>
            <person name="Roe A.D."/>
            <person name="Sperling F.A.H."/>
            <person name="Levesque R.C."/>
            <person name="Cusson M."/>
        </authorList>
    </citation>
    <scope>NUCLEOTIDE SEQUENCE [LARGE SCALE GENOMIC DNA]</scope>
    <source>
        <strain evidence="1">Glfc:IPQL:Cfum</strain>
    </source>
</reference>
<evidence type="ECO:0000313" key="1">
    <source>
        <dbReference type="EMBL" id="KAI8434546.1"/>
    </source>
</evidence>
<protein>
    <submittedName>
        <fullName evidence="1">Uncharacterized protein</fullName>
    </submittedName>
</protein>
<dbReference type="EMBL" id="CM046105">
    <property type="protein sequence ID" value="KAI8434546.1"/>
    <property type="molecule type" value="Genomic_DNA"/>
</dbReference>
<proteinExistence type="predicted"/>
<sequence>MPRLYGVGDGTTWTQDLVWLLMNNFDFETALKIPLMGRYFFIEITSLAPMDKLGPDQLDPVMLQEFAKLAPSFQAIVDAPSPRFIKSHLPLSLLPDNLLDTAKVVYVARDPRDVAVSFYHHSRLFKTSNYVGDFKSFWDLFVKDLVTYTPFFPHLKEAWAQRHHPNMLFIFYEDLKKDLPGHIKRIAEFLGKEVTSEQTQKLCEHLDIKNFRNNESVNPTWLNATGNAGEEGFIRQGKTGGWYDYFDEAMAAQAQAWIRVNLAGTDLRFPNASSKVATLVSKYNKG</sequence>
<organism evidence="1 2">
    <name type="scientific">Choristoneura fumiferana</name>
    <name type="common">Spruce budworm moth</name>
    <name type="synonym">Archips fumiferana</name>
    <dbReference type="NCBI Taxonomy" id="7141"/>
    <lineage>
        <taxon>Eukaryota</taxon>
        <taxon>Metazoa</taxon>
        <taxon>Ecdysozoa</taxon>
        <taxon>Arthropoda</taxon>
        <taxon>Hexapoda</taxon>
        <taxon>Insecta</taxon>
        <taxon>Pterygota</taxon>
        <taxon>Neoptera</taxon>
        <taxon>Endopterygota</taxon>
        <taxon>Lepidoptera</taxon>
        <taxon>Glossata</taxon>
        <taxon>Ditrysia</taxon>
        <taxon>Tortricoidea</taxon>
        <taxon>Tortricidae</taxon>
        <taxon>Tortricinae</taxon>
        <taxon>Choristoneura</taxon>
    </lineage>
</organism>